<dbReference type="Proteomes" id="UP000256919">
    <property type="component" value="Unassembled WGS sequence"/>
</dbReference>
<dbReference type="OrthoDB" id="8215052at2"/>
<evidence type="ECO:0000313" key="3">
    <source>
        <dbReference type="EMBL" id="REE16984.1"/>
    </source>
</evidence>
<comment type="caution">
    <text evidence="3">The sequence shown here is derived from an EMBL/GenBank/DDBJ whole genome shotgun (WGS) entry which is preliminary data.</text>
</comment>
<feature type="compositionally biased region" description="Polar residues" evidence="1">
    <location>
        <begin position="16"/>
        <end position="28"/>
    </location>
</feature>
<feature type="compositionally biased region" description="Low complexity" evidence="1">
    <location>
        <begin position="1"/>
        <end position="15"/>
    </location>
</feature>
<evidence type="ECO:0000259" key="2">
    <source>
        <dbReference type="Pfam" id="PF19263"/>
    </source>
</evidence>
<name>A0A3D9MEK2_9FLAO</name>
<dbReference type="Gene3D" id="3.40.50.300">
    <property type="entry name" value="P-loop containing nucleotide triphosphate hydrolases"/>
    <property type="match status" value="1"/>
</dbReference>
<dbReference type="SUPFAM" id="SSF52540">
    <property type="entry name" value="P-loop containing nucleoside triphosphate hydrolases"/>
    <property type="match status" value="1"/>
</dbReference>
<keyword evidence="4" id="KW-1185">Reference proteome</keyword>
<dbReference type="Pfam" id="PF19263">
    <property type="entry name" value="DUF5906"/>
    <property type="match status" value="1"/>
</dbReference>
<feature type="region of interest" description="Disordered" evidence="1">
    <location>
        <begin position="1"/>
        <end position="29"/>
    </location>
</feature>
<evidence type="ECO:0000313" key="4">
    <source>
        <dbReference type="Proteomes" id="UP000256919"/>
    </source>
</evidence>
<evidence type="ECO:0000256" key="1">
    <source>
        <dbReference type="SAM" id="MobiDB-lite"/>
    </source>
</evidence>
<protein>
    <recommendedName>
        <fullName evidence="2">NrS-1 polymerase-like helicase domain-containing protein</fullName>
    </recommendedName>
</protein>
<dbReference type="InterPro" id="IPR027417">
    <property type="entry name" value="P-loop_NTPase"/>
</dbReference>
<dbReference type="EMBL" id="QREI01000005">
    <property type="protein sequence ID" value="REE16984.1"/>
    <property type="molecule type" value="Genomic_DNA"/>
</dbReference>
<dbReference type="AlphaFoldDB" id="A0A3D9MEK2"/>
<reference evidence="3 4" key="1">
    <citation type="submission" date="2018-07" db="EMBL/GenBank/DDBJ databases">
        <title>Genomic Encyclopedia of Type Strains, Phase III (KMG-III): the genomes of soil and plant-associated and newly described type strains.</title>
        <authorList>
            <person name="Whitman W."/>
        </authorList>
    </citation>
    <scope>NUCLEOTIDE SEQUENCE [LARGE SCALE GENOMIC DNA]</scope>
    <source>
        <strain evidence="3 4">CECT 7948</strain>
    </source>
</reference>
<gene>
    <name evidence="3" type="ORF">DFQ09_105197</name>
</gene>
<dbReference type="RefSeq" id="WP_115810711.1">
    <property type="nucleotide sequence ID" value="NZ_QREI01000005.1"/>
</dbReference>
<organism evidence="3 4">
    <name type="scientific">Winogradskyella pacifica</name>
    <dbReference type="NCBI Taxonomy" id="664642"/>
    <lineage>
        <taxon>Bacteria</taxon>
        <taxon>Pseudomonadati</taxon>
        <taxon>Bacteroidota</taxon>
        <taxon>Flavobacteriia</taxon>
        <taxon>Flavobacteriales</taxon>
        <taxon>Flavobacteriaceae</taxon>
        <taxon>Winogradskyella</taxon>
    </lineage>
</organism>
<feature type="domain" description="NrS-1 polymerase-like helicase" evidence="2">
    <location>
        <begin position="147"/>
        <end position="246"/>
    </location>
</feature>
<proteinExistence type="predicted"/>
<sequence>MEDNTNNPNTLTNNLQVKGNDNNTNNQPLVPLNKVVRISTSYYQEHEGKLINTNEQCIKNDYGKDAPKKIRKYFGFKNEPDHTNHKTNLNGYYNLYTKLPWTPEKGNWNNIEKMLSHVFKGDHYNMILTYFFVLYCHPKHPLPVIGLVGGKNTGKSKFLELILKMFNPNSSMIDPEDLTADFNKSILDKLLIAIDEKTETGKEEQLMQRVKKMATGGTQTLKEKFKTPVKIDSYVKIIMASNGIEDMLKLENENTRFWIVEVQPLKTDDFDILEKSVKEIPAFFNYLVNEYTPIERASRLWLDPKTFQTDVAKKMQANARPQLINAVIENLTNYFLENETKNEVYFTADQFISAFGRNERYNSSWFAKDVKKHLNKKSYAKRGNNPFHDIIIASYSGNTASVNNDIKQRRYYHFTKKEIYSLNVDFEPPAEKTEITDKEIQELFN</sequence>
<accession>A0A3D9MEK2</accession>
<dbReference type="InterPro" id="IPR045455">
    <property type="entry name" value="NrS-1_pol-like_helicase"/>
</dbReference>